<evidence type="ECO:0000256" key="12">
    <source>
        <dbReference type="ARBA" id="ARBA00023268"/>
    </source>
</evidence>
<evidence type="ECO:0000256" key="1">
    <source>
        <dbReference type="ARBA" id="ARBA00002121"/>
    </source>
</evidence>
<dbReference type="UniPathway" id="UPA00277">
    <property type="reaction ID" value="UER00407"/>
</dbReference>
<dbReference type="SUPFAM" id="SSF82114">
    <property type="entry name" value="Riboflavin kinase-like"/>
    <property type="match status" value="1"/>
</dbReference>
<keyword evidence="11 15" id="KW-0067">ATP-binding</keyword>
<accession>A0A235BE99</accession>
<dbReference type="Proteomes" id="UP000215459">
    <property type="component" value="Unassembled WGS sequence"/>
</dbReference>
<dbReference type="RefSeq" id="WP_094263046.1">
    <property type="nucleotide sequence ID" value="NZ_NOWF01000001.1"/>
</dbReference>
<dbReference type="PANTHER" id="PTHR22749:SF6">
    <property type="entry name" value="RIBOFLAVIN KINASE"/>
    <property type="match status" value="1"/>
</dbReference>
<comment type="similarity">
    <text evidence="15">Belongs to the ribF family.</text>
</comment>
<sequence>METIRLTYPLRMEPSRPAIALAIGYFDGVHLGHQAVIGRARRFAEDQGIATGVMTFHPHPREVLGKAKMNHYLTPLPEKLNAFEALGVDRTYVMAFDREFASLSKEAFIEEVLAPLNVRGAAVGFNFSFGRGAEGKAEDLVRLGEGKFRVEVTPPIDQNELPLSSTRLRQAVREGRVDIAGQILGRPYALAGEVVHGDRRGRLIGFPTANLRLGEPYMVPDHGVYVVQASWGNTSRYGIMNIGVRPTFDDPTPRLTLEVHLLDTDVDLYGKQLRVEFLHRLRPEVKFDSVDALVDRIRKDEREARAWLERKKSSSC</sequence>
<keyword evidence="18" id="KW-1185">Reference proteome</keyword>
<dbReference type="GO" id="GO:0005524">
    <property type="term" value="F:ATP binding"/>
    <property type="evidence" value="ECO:0007669"/>
    <property type="project" value="UniProtKB-UniRule"/>
</dbReference>
<keyword evidence="4 15" id="KW-0285">Flavoprotein</keyword>
<comment type="function">
    <text evidence="1">Catalyzes the phosphorylation of riboflavin to FMN followed by the adenylation of FMN to FAD.</text>
</comment>
<proteinExistence type="inferred from homology"/>
<dbReference type="InterPro" id="IPR023465">
    <property type="entry name" value="Riboflavin_kinase_dom_sf"/>
</dbReference>
<evidence type="ECO:0000256" key="2">
    <source>
        <dbReference type="ARBA" id="ARBA00004726"/>
    </source>
</evidence>
<dbReference type="GO" id="GO:0009231">
    <property type="term" value="P:riboflavin biosynthetic process"/>
    <property type="evidence" value="ECO:0007669"/>
    <property type="project" value="InterPro"/>
</dbReference>
<dbReference type="NCBIfam" id="TIGR00083">
    <property type="entry name" value="ribF"/>
    <property type="match status" value="1"/>
</dbReference>
<evidence type="ECO:0000313" key="17">
    <source>
        <dbReference type="EMBL" id="OYD09945.1"/>
    </source>
</evidence>
<dbReference type="PANTHER" id="PTHR22749">
    <property type="entry name" value="RIBOFLAVIN KINASE/FMN ADENYLYLTRANSFERASE"/>
    <property type="match status" value="1"/>
</dbReference>
<dbReference type="EMBL" id="NOWF01000001">
    <property type="protein sequence ID" value="OYD09945.1"/>
    <property type="molecule type" value="Genomic_DNA"/>
</dbReference>
<keyword evidence="12" id="KW-0511">Multifunctional enzyme</keyword>
<evidence type="ECO:0000256" key="4">
    <source>
        <dbReference type="ARBA" id="ARBA00022630"/>
    </source>
</evidence>
<keyword evidence="10 15" id="KW-0274">FAD</keyword>
<dbReference type="GO" id="GO:0009398">
    <property type="term" value="P:FMN biosynthetic process"/>
    <property type="evidence" value="ECO:0007669"/>
    <property type="project" value="UniProtKB-UniRule"/>
</dbReference>
<keyword evidence="5 15" id="KW-0288">FMN</keyword>
<dbReference type="NCBIfam" id="NF004162">
    <property type="entry name" value="PRK05627.1-5"/>
    <property type="match status" value="1"/>
</dbReference>
<dbReference type="EC" id="2.7.1.26" evidence="15"/>
<feature type="domain" description="Riboflavin kinase" evidence="16">
    <location>
        <begin position="183"/>
        <end position="309"/>
    </location>
</feature>
<keyword evidence="6 15" id="KW-0808">Transferase</keyword>
<evidence type="ECO:0000259" key="16">
    <source>
        <dbReference type="SMART" id="SM00904"/>
    </source>
</evidence>
<dbReference type="FunFam" id="3.40.50.620:FF:000021">
    <property type="entry name" value="Riboflavin biosynthesis protein"/>
    <property type="match status" value="1"/>
</dbReference>
<dbReference type="EC" id="2.7.7.2" evidence="15"/>
<dbReference type="NCBIfam" id="TIGR00125">
    <property type="entry name" value="cyt_tran_rel"/>
    <property type="match status" value="1"/>
</dbReference>
<dbReference type="GO" id="GO:0006747">
    <property type="term" value="P:FAD biosynthetic process"/>
    <property type="evidence" value="ECO:0007669"/>
    <property type="project" value="UniProtKB-UniRule"/>
</dbReference>
<name>A0A235BE99_9BACL</name>
<evidence type="ECO:0000256" key="13">
    <source>
        <dbReference type="ARBA" id="ARBA00047880"/>
    </source>
</evidence>
<dbReference type="GO" id="GO:0003919">
    <property type="term" value="F:FMN adenylyltransferase activity"/>
    <property type="evidence" value="ECO:0007669"/>
    <property type="project" value="UniProtKB-UniRule"/>
</dbReference>
<evidence type="ECO:0000256" key="3">
    <source>
        <dbReference type="ARBA" id="ARBA00005201"/>
    </source>
</evidence>
<evidence type="ECO:0000256" key="9">
    <source>
        <dbReference type="ARBA" id="ARBA00022777"/>
    </source>
</evidence>
<dbReference type="GO" id="GO:0008531">
    <property type="term" value="F:riboflavin kinase activity"/>
    <property type="evidence" value="ECO:0007669"/>
    <property type="project" value="UniProtKB-UniRule"/>
</dbReference>
<comment type="catalytic activity">
    <reaction evidence="14 15">
        <text>FMN + ATP + H(+) = FAD + diphosphate</text>
        <dbReference type="Rhea" id="RHEA:17237"/>
        <dbReference type="ChEBI" id="CHEBI:15378"/>
        <dbReference type="ChEBI" id="CHEBI:30616"/>
        <dbReference type="ChEBI" id="CHEBI:33019"/>
        <dbReference type="ChEBI" id="CHEBI:57692"/>
        <dbReference type="ChEBI" id="CHEBI:58210"/>
        <dbReference type="EC" id="2.7.7.2"/>
    </reaction>
</comment>
<dbReference type="CDD" id="cd02064">
    <property type="entry name" value="FAD_synthetase_N"/>
    <property type="match status" value="1"/>
</dbReference>
<dbReference type="Pfam" id="PF01687">
    <property type="entry name" value="Flavokinase"/>
    <property type="match status" value="1"/>
</dbReference>
<evidence type="ECO:0000256" key="11">
    <source>
        <dbReference type="ARBA" id="ARBA00022840"/>
    </source>
</evidence>
<dbReference type="SUPFAM" id="SSF52374">
    <property type="entry name" value="Nucleotidylyl transferase"/>
    <property type="match status" value="1"/>
</dbReference>
<evidence type="ECO:0000256" key="6">
    <source>
        <dbReference type="ARBA" id="ARBA00022679"/>
    </source>
</evidence>
<keyword evidence="7 15" id="KW-0548">Nucleotidyltransferase</keyword>
<keyword evidence="9 15" id="KW-0418">Kinase</keyword>
<dbReference type="InterPro" id="IPR015864">
    <property type="entry name" value="FAD_synthase"/>
</dbReference>
<dbReference type="AlphaFoldDB" id="A0A235BE99"/>
<dbReference type="UniPathway" id="UPA00276">
    <property type="reaction ID" value="UER00406"/>
</dbReference>
<organism evidence="17 18">
    <name type="scientific">Paludifilum halophilum</name>
    <dbReference type="NCBI Taxonomy" id="1642702"/>
    <lineage>
        <taxon>Bacteria</taxon>
        <taxon>Bacillati</taxon>
        <taxon>Bacillota</taxon>
        <taxon>Bacilli</taxon>
        <taxon>Bacillales</taxon>
        <taxon>Thermoactinomycetaceae</taxon>
        <taxon>Paludifilum</taxon>
    </lineage>
</organism>
<keyword evidence="8 15" id="KW-0547">Nucleotide-binding</keyword>
<dbReference type="Pfam" id="PF06574">
    <property type="entry name" value="FAD_syn"/>
    <property type="match status" value="1"/>
</dbReference>
<comment type="pathway">
    <text evidence="2 15">Cofactor biosynthesis; FAD biosynthesis; FAD from FMN: step 1/1.</text>
</comment>
<dbReference type="PIRSF" id="PIRSF004491">
    <property type="entry name" value="FAD_Synth"/>
    <property type="match status" value="1"/>
</dbReference>
<evidence type="ECO:0000256" key="8">
    <source>
        <dbReference type="ARBA" id="ARBA00022741"/>
    </source>
</evidence>
<dbReference type="InterPro" id="IPR002606">
    <property type="entry name" value="Riboflavin_kinase_bac"/>
</dbReference>
<comment type="catalytic activity">
    <reaction evidence="13 15">
        <text>riboflavin + ATP = FMN + ADP + H(+)</text>
        <dbReference type="Rhea" id="RHEA:14357"/>
        <dbReference type="ChEBI" id="CHEBI:15378"/>
        <dbReference type="ChEBI" id="CHEBI:30616"/>
        <dbReference type="ChEBI" id="CHEBI:57986"/>
        <dbReference type="ChEBI" id="CHEBI:58210"/>
        <dbReference type="ChEBI" id="CHEBI:456216"/>
        <dbReference type="EC" id="2.7.1.26"/>
    </reaction>
</comment>
<comment type="caution">
    <text evidence="17">The sequence shown here is derived from an EMBL/GenBank/DDBJ whole genome shotgun (WGS) entry which is preliminary data.</text>
</comment>
<dbReference type="Gene3D" id="2.40.30.30">
    <property type="entry name" value="Riboflavin kinase-like"/>
    <property type="match status" value="1"/>
</dbReference>
<evidence type="ECO:0000313" key="18">
    <source>
        <dbReference type="Proteomes" id="UP000215459"/>
    </source>
</evidence>
<gene>
    <name evidence="17" type="primary">ribF</name>
    <name evidence="17" type="ORF">CHM34_00235</name>
</gene>
<dbReference type="FunFam" id="2.40.30.30:FF:000003">
    <property type="entry name" value="Riboflavin biosynthesis protein"/>
    <property type="match status" value="1"/>
</dbReference>
<evidence type="ECO:0000256" key="10">
    <source>
        <dbReference type="ARBA" id="ARBA00022827"/>
    </source>
</evidence>
<evidence type="ECO:0000256" key="7">
    <source>
        <dbReference type="ARBA" id="ARBA00022695"/>
    </source>
</evidence>
<evidence type="ECO:0000256" key="5">
    <source>
        <dbReference type="ARBA" id="ARBA00022643"/>
    </source>
</evidence>
<evidence type="ECO:0000256" key="15">
    <source>
        <dbReference type="PIRNR" id="PIRNR004491"/>
    </source>
</evidence>
<dbReference type="InterPro" id="IPR004821">
    <property type="entry name" value="Cyt_trans-like"/>
</dbReference>
<protein>
    <recommendedName>
        <fullName evidence="15">Riboflavin biosynthesis protein</fullName>
    </recommendedName>
    <domain>
        <recommendedName>
            <fullName evidence="15">Riboflavin kinase</fullName>
            <ecNumber evidence="15">2.7.1.26</ecNumber>
        </recommendedName>
        <alternativeName>
            <fullName evidence="15">Flavokinase</fullName>
        </alternativeName>
    </domain>
    <domain>
        <recommendedName>
            <fullName evidence="15">FMN adenylyltransferase</fullName>
            <ecNumber evidence="15">2.7.7.2</ecNumber>
        </recommendedName>
        <alternativeName>
            <fullName evidence="15">FAD pyrophosphorylase</fullName>
        </alternativeName>
        <alternativeName>
            <fullName evidence="15">FAD synthase</fullName>
        </alternativeName>
    </domain>
</protein>
<reference evidence="17 18" key="1">
    <citation type="submission" date="2017-07" db="EMBL/GenBank/DDBJ databases">
        <title>The genome sequence of Paludifilum halophilum highlights mechanisms for microbial adaptation to high salt environemnts.</title>
        <authorList>
            <person name="Belbahri L."/>
        </authorList>
    </citation>
    <scope>NUCLEOTIDE SEQUENCE [LARGE SCALE GENOMIC DNA]</scope>
    <source>
        <strain evidence="17 18">DSM 102817</strain>
    </source>
</reference>
<dbReference type="OrthoDB" id="9803667at2"/>
<dbReference type="InterPro" id="IPR015865">
    <property type="entry name" value="Riboflavin_kinase_bac/euk"/>
</dbReference>
<dbReference type="SMART" id="SM00904">
    <property type="entry name" value="Flavokinase"/>
    <property type="match status" value="1"/>
</dbReference>
<evidence type="ECO:0000256" key="14">
    <source>
        <dbReference type="ARBA" id="ARBA00049494"/>
    </source>
</evidence>
<dbReference type="InterPro" id="IPR023468">
    <property type="entry name" value="Riboflavin_kinase"/>
</dbReference>
<dbReference type="NCBIfam" id="NF004160">
    <property type="entry name" value="PRK05627.1-3"/>
    <property type="match status" value="1"/>
</dbReference>
<dbReference type="InterPro" id="IPR014729">
    <property type="entry name" value="Rossmann-like_a/b/a_fold"/>
</dbReference>
<comment type="pathway">
    <text evidence="3 15">Cofactor biosynthesis; FMN biosynthesis; FMN from riboflavin (ATP route): step 1/1.</text>
</comment>
<dbReference type="Gene3D" id="3.40.50.620">
    <property type="entry name" value="HUPs"/>
    <property type="match status" value="1"/>
</dbReference>